<feature type="transmembrane region" description="Helical" evidence="1">
    <location>
        <begin position="67"/>
        <end position="94"/>
    </location>
</feature>
<keyword evidence="1" id="KW-0472">Membrane</keyword>
<comment type="caution">
    <text evidence="2">The sequence shown here is derived from an EMBL/GenBank/DDBJ whole genome shotgun (WGS) entry which is preliminary data.</text>
</comment>
<dbReference type="InterPro" id="IPR003386">
    <property type="entry name" value="LACT/PDAT_acylTrfase"/>
</dbReference>
<dbReference type="SUPFAM" id="SSF53474">
    <property type="entry name" value="alpha/beta-Hydrolases"/>
    <property type="match status" value="1"/>
</dbReference>
<dbReference type="EMBL" id="JAJAGQ010000003">
    <property type="protein sequence ID" value="KAJ8567794.1"/>
    <property type="molecule type" value="Genomic_DNA"/>
</dbReference>
<accession>A0A9Q1RQJ1</accession>
<dbReference type="Gene3D" id="3.40.50.1820">
    <property type="entry name" value="alpha/beta hydrolase"/>
    <property type="match status" value="1"/>
</dbReference>
<sequence>MLLEELVKSMEMWLKLIKKLQEYIDPTLDPVLLVPGRSSTLLIIKRVGPSGFGSESLVRIMSFVTSYGVALILLLLSYIVVTVAMLLKVVFLCYETRKTANLDPNRVIEVPEERYGLYAIDNLDPDMIIGSDCVCYFHDMIAEMLSWGYQEGKTLFGFGYDFRQSNRLQETMDCFAQKLESIHTASGGKKINIISHSMGGLLVKCFMALHSDIFEKYVKNWIAIAAPFQGKCSWIYTSSLLNGTSFVHGWEEMFFISKWSMHQLLIECPSIYVLIGCPDFHWEHAPVLEIWKEKSNSNGESTVILESYSPLEAVSVYERALSNNKVNNNGEKISLPFNLELLKWANKT</sequence>
<evidence type="ECO:0000313" key="3">
    <source>
        <dbReference type="Proteomes" id="UP001152561"/>
    </source>
</evidence>
<reference evidence="3" key="1">
    <citation type="journal article" date="2023" name="Proc. Natl. Acad. Sci. U.S.A.">
        <title>Genomic and structural basis for evolution of tropane alkaloid biosynthesis.</title>
        <authorList>
            <person name="Wanga Y.-J."/>
            <person name="Taina T."/>
            <person name="Yua J.-Y."/>
            <person name="Lia J."/>
            <person name="Xua B."/>
            <person name="Chenc J."/>
            <person name="D'Auriad J.C."/>
            <person name="Huanga J.-P."/>
            <person name="Huanga S.-X."/>
        </authorList>
    </citation>
    <scope>NUCLEOTIDE SEQUENCE [LARGE SCALE GENOMIC DNA]</scope>
    <source>
        <strain evidence="3">cv. KIB-2019</strain>
    </source>
</reference>
<keyword evidence="3" id="KW-1185">Reference proteome</keyword>
<proteinExistence type="predicted"/>
<evidence type="ECO:0000313" key="2">
    <source>
        <dbReference type="EMBL" id="KAJ8567794.1"/>
    </source>
</evidence>
<dbReference type="Proteomes" id="UP001152561">
    <property type="component" value="Unassembled WGS sequence"/>
</dbReference>
<gene>
    <name evidence="2" type="ORF">K7X08_020002</name>
</gene>
<dbReference type="AlphaFoldDB" id="A0A9Q1RQJ1"/>
<keyword evidence="1" id="KW-0812">Transmembrane</keyword>
<dbReference type="Pfam" id="PF02450">
    <property type="entry name" value="LCAT"/>
    <property type="match status" value="1"/>
</dbReference>
<dbReference type="GO" id="GO:0008374">
    <property type="term" value="F:O-acyltransferase activity"/>
    <property type="evidence" value="ECO:0007669"/>
    <property type="project" value="InterPro"/>
</dbReference>
<name>A0A9Q1RQJ1_9SOLA</name>
<protein>
    <submittedName>
        <fullName evidence="2">Uncharacterized protein</fullName>
    </submittedName>
</protein>
<dbReference type="GO" id="GO:0006629">
    <property type="term" value="P:lipid metabolic process"/>
    <property type="evidence" value="ECO:0007669"/>
    <property type="project" value="InterPro"/>
</dbReference>
<dbReference type="PANTHER" id="PTHR11440">
    <property type="entry name" value="LECITHIN-CHOLESTEROL ACYLTRANSFERASE-RELATED"/>
    <property type="match status" value="1"/>
</dbReference>
<keyword evidence="1" id="KW-1133">Transmembrane helix</keyword>
<dbReference type="OrthoDB" id="190846at2759"/>
<organism evidence="2 3">
    <name type="scientific">Anisodus acutangulus</name>
    <dbReference type="NCBI Taxonomy" id="402998"/>
    <lineage>
        <taxon>Eukaryota</taxon>
        <taxon>Viridiplantae</taxon>
        <taxon>Streptophyta</taxon>
        <taxon>Embryophyta</taxon>
        <taxon>Tracheophyta</taxon>
        <taxon>Spermatophyta</taxon>
        <taxon>Magnoliopsida</taxon>
        <taxon>eudicotyledons</taxon>
        <taxon>Gunneridae</taxon>
        <taxon>Pentapetalae</taxon>
        <taxon>asterids</taxon>
        <taxon>lamiids</taxon>
        <taxon>Solanales</taxon>
        <taxon>Solanaceae</taxon>
        <taxon>Solanoideae</taxon>
        <taxon>Hyoscyameae</taxon>
        <taxon>Anisodus</taxon>
    </lineage>
</organism>
<dbReference type="InterPro" id="IPR029058">
    <property type="entry name" value="AB_hydrolase_fold"/>
</dbReference>
<evidence type="ECO:0000256" key="1">
    <source>
        <dbReference type="SAM" id="Phobius"/>
    </source>
</evidence>